<dbReference type="InterPro" id="IPR055290">
    <property type="entry name" value="At3g26010-like"/>
</dbReference>
<proteinExistence type="predicted"/>
<dbReference type="InterPro" id="IPR056592">
    <property type="entry name" value="Beta-prop_At3g26010-like"/>
</dbReference>
<organism evidence="2">
    <name type="scientific">Aegilops tauschii</name>
    <name type="common">Tausch's goatgrass</name>
    <name type="synonym">Aegilops squarrosa</name>
    <dbReference type="NCBI Taxonomy" id="37682"/>
    <lineage>
        <taxon>Eukaryota</taxon>
        <taxon>Viridiplantae</taxon>
        <taxon>Streptophyta</taxon>
        <taxon>Embryophyta</taxon>
        <taxon>Tracheophyta</taxon>
        <taxon>Spermatophyta</taxon>
        <taxon>Magnoliopsida</taxon>
        <taxon>Liliopsida</taxon>
        <taxon>Poales</taxon>
        <taxon>Poaceae</taxon>
        <taxon>BOP clade</taxon>
        <taxon>Pooideae</taxon>
        <taxon>Triticodae</taxon>
        <taxon>Triticeae</taxon>
        <taxon>Triticinae</taxon>
        <taxon>Aegilops</taxon>
    </lineage>
</organism>
<dbReference type="AlphaFoldDB" id="M8B0K1"/>
<accession>M8B0K1</accession>
<sequence>MTYSSETGGWTSMQSRCFNVSVKSFSNLESSQSTFLSGSMHFFTCYSTIVILDMERNAWGEIIMPPGMTNNGGDASIGQSQGRLYAWHIENQDDCQLSVWVLEDYDSGQWTLKCTVNCFELFGKDCRENGKSYSMFAIHPEHNLIYLTDGKEKVLSYEMDDQKVHVICTSGEFLEEGKEPQELIVRVSLIPELEVAALAWSRMY</sequence>
<dbReference type="EnsemblPlants" id="EMT10252">
    <property type="protein sequence ID" value="EMT10252"/>
    <property type="gene ID" value="F775_25715"/>
</dbReference>
<reference evidence="2" key="1">
    <citation type="submission" date="2015-06" db="UniProtKB">
        <authorList>
            <consortium name="EnsemblPlants"/>
        </authorList>
    </citation>
    <scope>IDENTIFICATION</scope>
</reference>
<dbReference type="Pfam" id="PF24750">
    <property type="entry name" value="b-prop_At3g26010-like"/>
    <property type="match status" value="1"/>
</dbReference>
<dbReference type="PANTHER" id="PTHR35546:SF31">
    <property type="entry name" value="F-BOX DOMAIN-CONTAINING PROTEIN"/>
    <property type="match status" value="1"/>
</dbReference>
<name>M8B0K1_AEGTA</name>
<evidence type="ECO:0000313" key="2">
    <source>
        <dbReference type="EnsemblPlants" id="EMT10252"/>
    </source>
</evidence>
<feature type="domain" description="F-box protein At3g26010-like beta-propeller" evidence="1">
    <location>
        <begin position="1"/>
        <end position="167"/>
    </location>
</feature>
<dbReference type="SUPFAM" id="SSF63825">
    <property type="entry name" value="YWTD domain"/>
    <property type="match status" value="1"/>
</dbReference>
<protein>
    <recommendedName>
        <fullName evidence="1">F-box protein At3g26010-like beta-propeller domain-containing protein</fullName>
    </recommendedName>
</protein>
<evidence type="ECO:0000259" key="1">
    <source>
        <dbReference type="Pfam" id="PF24750"/>
    </source>
</evidence>
<dbReference type="PANTHER" id="PTHR35546">
    <property type="entry name" value="F-BOX PROTEIN INTERACTION DOMAIN PROTEIN-RELATED"/>
    <property type="match status" value="1"/>
</dbReference>